<dbReference type="Proteomes" id="UP001642502">
    <property type="component" value="Unassembled WGS sequence"/>
</dbReference>
<evidence type="ECO:0000256" key="1">
    <source>
        <dbReference type="SAM" id="SignalP"/>
    </source>
</evidence>
<accession>A0ABP0DSR3</accession>
<proteinExistence type="predicted"/>
<feature type="chain" id="PRO_5045471079" evidence="1">
    <location>
        <begin position="23"/>
        <end position="183"/>
    </location>
</feature>
<evidence type="ECO:0000313" key="3">
    <source>
        <dbReference type="Proteomes" id="UP001642502"/>
    </source>
</evidence>
<reference evidence="2 3" key="1">
    <citation type="submission" date="2024-01" db="EMBL/GenBank/DDBJ databases">
        <authorList>
            <person name="Allen C."/>
            <person name="Tagirdzhanova G."/>
        </authorList>
    </citation>
    <scope>NUCLEOTIDE SEQUENCE [LARGE SCALE GENOMIC DNA]</scope>
    <source>
        <strain evidence="2 3">CBS 119000</strain>
    </source>
</reference>
<keyword evidence="1" id="KW-0732">Signal</keyword>
<comment type="caution">
    <text evidence="2">The sequence shown here is derived from an EMBL/GenBank/DDBJ whole genome shotgun (WGS) entry which is preliminary data.</text>
</comment>
<evidence type="ECO:0000313" key="2">
    <source>
        <dbReference type="EMBL" id="CAK7270312.1"/>
    </source>
</evidence>
<name>A0ABP0DSR3_9PEZI</name>
<protein>
    <submittedName>
        <fullName evidence="2">Uncharacterized protein</fullName>
    </submittedName>
</protein>
<sequence length="183" mass="20302">MYSVLQLLKALPVALLASTAFANPLPGAPSTSGSSASGIEKRIDGNDATVLLCFKDDYMNGFYATYTNGQTRQSVNWTCGNDSGNWRVEESNQDWCDYSHYKKHTNDAGFWLNIDVHLDGDSHTIGWNPTGNSIDLGQATWTSQDQDYLNGRCLNEFGDAFSNVNTQLGSMEFNWNSLDQTLY</sequence>
<keyword evidence="3" id="KW-1185">Reference proteome</keyword>
<organism evidence="2 3">
    <name type="scientific">Sporothrix epigloea</name>
    <dbReference type="NCBI Taxonomy" id="1892477"/>
    <lineage>
        <taxon>Eukaryota</taxon>
        <taxon>Fungi</taxon>
        <taxon>Dikarya</taxon>
        <taxon>Ascomycota</taxon>
        <taxon>Pezizomycotina</taxon>
        <taxon>Sordariomycetes</taxon>
        <taxon>Sordariomycetidae</taxon>
        <taxon>Ophiostomatales</taxon>
        <taxon>Ophiostomataceae</taxon>
        <taxon>Sporothrix</taxon>
    </lineage>
</organism>
<feature type="signal peptide" evidence="1">
    <location>
        <begin position="1"/>
        <end position="22"/>
    </location>
</feature>
<gene>
    <name evidence="2" type="ORF">SEPCBS119000_004024</name>
</gene>
<dbReference type="EMBL" id="CAWUON010000057">
    <property type="protein sequence ID" value="CAK7270312.1"/>
    <property type="molecule type" value="Genomic_DNA"/>
</dbReference>